<name>A0A438JX18_VITVI</name>
<dbReference type="InterPro" id="IPR054722">
    <property type="entry name" value="PolX-like_BBD"/>
</dbReference>
<gene>
    <name evidence="2" type="ORF">CK203_021021</name>
</gene>
<dbReference type="EMBL" id="QGNW01000024">
    <property type="protein sequence ID" value="RVX13458.1"/>
    <property type="molecule type" value="Genomic_DNA"/>
</dbReference>
<dbReference type="AlphaFoldDB" id="A0A438JX18"/>
<evidence type="ECO:0000259" key="1">
    <source>
        <dbReference type="Pfam" id="PF22936"/>
    </source>
</evidence>
<protein>
    <recommendedName>
        <fullName evidence="1">Retrovirus-related Pol polyprotein from transposon TNT 1-94-like beta-barrel domain-containing protein</fullName>
    </recommendedName>
</protein>
<organism evidence="2 3">
    <name type="scientific">Vitis vinifera</name>
    <name type="common">Grape</name>
    <dbReference type="NCBI Taxonomy" id="29760"/>
    <lineage>
        <taxon>Eukaryota</taxon>
        <taxon>Viridiplantae</taxon>
        <taxon>Streptophyta</taxon>
        <taxon>Embryophyta</taxon>
        <taxon>Tracheophyta</taxon>
        <taxon>Spermatophyta</taxon>
        <taxon>Magnoliopsida</taxon>
        <taxon>eudicotyledons</taxon>
        <taxon>Gunneridae</taxon>
        <taxon>Pentapetalae</taxon>
        <taxon>rosids</taxon>
        <taxon>Vitales</taxon>
        <taxon>Vitaceae</taxon>
        <taxon>Viteae</taxon>
        <taxon>Vitis</taxon>
    </lineage>
</organism>
<proteinExistence type="predicted"/>
<feature type="domain" description="Retrovirus-related Pol polyprotein from transposon TNT 1-94-like beta-barrel" evidence="1">
    <location>
        <begin position="161"/>
        <end position="203"/>
    </location>
</feature>
<sequence length="289" mass="33032">MFKATKGKEVTMGQVSGSTEVLLFRLQLMGSMGKISAFGTFSKGCWEFHGDIMASQFQETEISWGFMFFLAIKEILDVVNVAFFRYGQQLNVQEMDLYQNLDWKNVEDGTLYKKGKTFREKAHSINKRSLLNNTKSREWVDGYDDERKSSKGGRGTFNPRIIDSGTLNHMIGLSYIFSTYTSCSRHQKVKIADGSLSYVVGKGLTVLGRWKAYLYCNLISISKLTHDLNYCSKFSPTHCVFQNLCSGKRIKSAREMEGLFVLVKRLRRFQRHYNVKVLSVVKLCCGILD</sequence>
<accession>A0A438JX18</accession>
<evidence type="ECO:0000313" key="2">
    <source>
        <dbReference type="EMBL" id="RVX13458.1"/>
    </source>
</evidence>
<dbReference type="Pfam" id="PF22936">
    <property type="entry name" value="Pol_BBD"/>
    <property type="match status" value="1"/>
</dbReference>
<reference evidence="2 3" key="1">
    <citation type="journal article" date="2018" name="PLoS Genet.">
        <title>Population sequencing reveals clonal diversity and ancestral inbreeding in the grapevine cultivar Chardonnay.</title>
        <authorList>
            <person name="Roach M.J."/>
            <person name="Johnson D.L."/>
            <person name="Bohlmann J."/>
            <person name="van Vuuren H.J."/>
            <person name="Jones S.J."/>
            <person name="Pretorius I.S."/>
            <person name="Schmidt S.A."/>
            <person name="Borneman A.R."/>
        </authorList>
    </citation>
    <scope>NUCLEOTIDE SEQUENCE [LARGE SCALE GENOMIC DNA]</scope>
    <source>
        <strain evidence="3">cv. Chardonnay</strain>
        <tissue evidence="2">Leaf</tissue>
    </source>
</reference>
<comment type="caution">
    <text evidence="2">The sequence shown here is derived from an EMBL/GenBank/DDBJ whole genome shotgun (WGS) entry which is preliminary data.</text>
</comment>
<evidence type="ECO:0000313" key="3">
    <source>
        <dbReference type="Proteomes" id="UP000288805"/>
    </source>
</evidence>
<dbReference type="Proteomes" id="UP000288805">
    <property type="component" value="Unassembled WGS sequence"/>
</dbReference>